<evidence type="ECO:0000313" key="2">
    <source>
        <dbReference type="EMBL" id="KAH7118280.1"/>
    </source>
</evidence>
<gene>
    <name evidence="2" type="ORF">B0J13DRAFT_652298</name>
</gene>
<protein>
    <submittedName>
        <fullName evidence="2">Uncharacterized protein</fullName>
    </submittedName>
</protein>
<keyword evidence="3" id="KW-1185">Reference proteome</keyword>
<accession>A0A9P9IGA2</accession>
<evidence type="ECO:0000313" key="3">
    <source>
        <dbReference type="Proteomes" id="UP000717696"/>
    </source>
</evidence>
<comment type="caution">
    <text evidence="2">The sequence shown here is derived from an EMBL/GenBank/DDBJ whole genome shotgun (WGS) entry which is preliminary data.</text>
</comment>
<dbReference type="Proteomes" id="UP000717696">
    <property type="component" value="Unassembled WGS sequence"/>
</dbReference>
<feature type="chain" id="PRO_5040516931" evidence="1">
    <location>
        <begin position="16"/>
        <end position="205"/>
    </location>
</feature>
<feature type="signal peptide" evidence="1">
    <location>
        <begin position="1"/>
        <end position="15"/>
    </location>
</feature>
<proteinExistence type="predicted"/>
<name>A0A9P9IGA2_9HYPO</name>
<keyword evidence="1" id="KW-0732">Signal</keyword>
<dbReference type="AlphaFoldDB" id="A0A9P9IGA2"/>
<evidence type="ECO:0000256" key="1">
    <source>
        <dbReference type="SAM" id="SignalP"/>
    </source>
</evidence>
<sequence>MWSTWLCSVVGPSLADVVFLSLSEIADRTRIAVYQSSGFLHAFADSSSPGPSSSKTQPDHSVTAIFTSNISSFPSSSSANPVSSRISSSPLIHHTRKHASPVHMDWNRRRFPNSRFAANDSNVCLFWVTLGQRLKPVYPLPVRLLDCLTLFGIRALYDLTGSPEPATSASLPLGIAPNSEESRFTTLRPLPVQEIRLTGAAPETS</sequence>
<reference evidence="2" key="1">
    <citation type="journal article" date="2021" name="Nat. Commun.">
        <title>Genetic determinants of endophytism in the Arabidopsis root mycobiome.</title>
        <authorList>
            <person name="Mesny F."/>
            <person name="Miyauchi S."/>
            <person name="Thiergart T."/>
            <person name="Pickel B."/>
            <person name="Atanasova L."/>
            <person name="Karlsson M."/>
            <person name="Huettel B."/>
            <person name="Barry K.W."/>
            <person name="Haridas S."/>
            <person name="Chen C."/>
            <person name="Bauer D."/>
            <person name="Andreopoulos W."/>
            <person name="Pangilinan J."/>
            <person name="LaButti K."/>
            <person name="Riley R."/>
            <person name="Lipzen A."/>
            <person name="Clum A."/>
            <person name="Drula E."/>
            <person name="Henrissat B."/>
            <person name="Kohler A."/>
            <person name="Grigoriev I.V."/>
            <person name="Martin F.M."/>
            <person name="Hacquard S."/>
        </authorList>
    </citation>
    <scope>NUCLEOTIDE SEQUENCE</scope>
    <source>
        <strain evidence="2">MPI-CAGE-AT-0021</strain>
    </source>
</reference>
<dbReference type="EMBL" id="JAGMUU010000032">
    <property type="protein sequence ID" value="KAH7118280.1"/>
    <property type="molecule type" value="Genomic_DNA"/>
</dbReference>
<organism evidence="2 3">
    <name type="scientific">Dactylonectria estremocensis</name>
    <dbReference type="NCBI Taxonomy" id="1079267"/>
    <lineage>
        <taxon>Eukaryota</taxon>
        <taxon>Fungi</taxon>
        <taxon>Dikarya</taxon>
        <taxon>Ascomycota</taxon>
        <taxon>Pezizomycotina</taxon>
        <taxon>Sordariomycetes</taxon>
        <taxon>Hypocreomycetidae</taxon>
        <taxon>Hypocreales</taxon>
        <taxon>Nectriaceae</taxon>
        <taxon>Dactylonectria</taxon>
    </lineage>
</organism>